<dbReference type="Proteomes" id="UP001057522">
    <property type="component" value="Unassembled WGS sequence"/>
</dbReference>
<dbReference type="RefSeq" id="WP_250603675.1">
    <property type="nucleotide sequence ID" value="NZ_JAMOKX010000002.1"/>
</dbReference>
<keyword evidence="1" id="KW-0067">ATP-binding</keyword>
<gene>
    <name evidence="1" type="ORF">NCR95_02640</name>
</gene>
<evidence type="ECO:0000313" key="1">
    <source>
        <dbReference type="EMBL" id="MCL9819071.1"/>
    </source>
</evidence>
<dbReference type="EMBL" id="JAMOKX010000002">
    <property type="protein sequence ID" value="MCL9819071.1"/>
    <property type="molecule type" value="Genomic_DNA"/>
</dbReference>
<dbReference type="PANTHER" id="PTHR33295:SF18">
    <property type="entry name" value="AAA+ ATPASE DOMAIN-CONTAINING PROTEIN"/>
    <property type="match status" value="1"/>
</dbReference>
<reference evidence="1" key="1">
    <citation type="submission" date="2022-06" db="EMBL/GenBank/DDBJ databases">
        <title>Helicobacter colisuis sp. nov.</title>
        <authorList>
            <person name="Papic B."/>
            <person name="Gruntar I."/>
        </authorList>
    </citation>
    <scope>NUCLEOTIDE SEQUENCE</scope>
    <source>
        <strain evidence="1">11154-15</strain>
    </source>
</reference>
<sequence length="352" mass="42026">MLLEILFESYPKNFSKVHRKHTLSLKPHHLIYGSKNIGKTDFILQYYQQESFKNLKKLYINLSDSKINSYQDLNNLESFCHKKNIEVLILDSYTPEFPLPNLPYITLISQFPYELPHFQTQEMPPITFKEYLQIHKQTPHDSFNHYLKYGNLFEAETLSEYKKGELLKSFANDKTNFWILRNFIQNLGLKVSLHQIYTKLKKEGKISKDRFYEYANILKESKTLFWVEKFEHDLAPKKLYFYDFTLKNAVSYERNFSTLFENMVFLELLYNFKEVVFFTDKLDFYLPNSMLGILCLPFIQFQTLEQKLNKIIKEREFCEKFIIITLNQKAQGENLGTPYTILPFSEFSTSSL</sequence>
<name>A0ABT0TT23_9HELI</name>
<comment type="caution">
    <text evidence="1">The sequence shown here is derived from an EMBL/GenBank/DDBJ whole genome shotgun (WGS) entry which is preliminary data.</text>
</comment>
<dbReference type="PANTHER" id="PTHR33295">
    <property type="entry name" value="ATPASE"/>
    <property type="match status" value="1"/>
</dbReference>
<evidence type="ECO:0000313" key="2">
    <source>
        <dbReference type="Proteomes" id="UP001057522"/>
    </source>
</evidence>
<organism evidence="1 2">
    <name type="scientific">Helicobacter colisuis</name>
    <dbReference type="NCBI Taxonomy" id="2949739"/>
    <lineage>
        <taxon>Bacteria</taxon>
        <taxon>Pseudomonadati</taxon>
        <taxon>Campylobacterota</taxon>
        <taxon>Epsilonproteobacteria</taxon>
        <taxon>Campylobacterales</taxon>
        <taxon>Helicobacteraceae</taxon>
        <taxon>Helicobacter</taxon>
    </lineage>
</organism>
<protein>
    <submittedName>
        <fullName evidence="1">ATP-binding protein</fullName>
    </submittedName>
</protein>
<dbReference type="GO" id="GO:0005524">
    <property type="term" value="F:ATP binding"/>
    <property type="evidence" value="ECO:0007669"/>
    <property type="project" value="UniProtKB-KW"/>
</dbReference>
<accession>A0ABT0TT23</accession>
<proteinExistence type="predicted"/>
<keyword evidence="1" id="KW-0547">Nucleotide-binding</keyword>
<keyword evidence="2" id="KW-1185">Reference proteome</keyword>